<gene>
    <name evidence="2" type="ORF">H696_00243</name>
</gene>
<evidence type="ECO:0000313" key="3">
    <source>
        <dbReference type="Proteomes" id="UP000030693"/>
    </source>
</evidence>
<dbReference type="AlphaFoldDB" id="A0A058ZFF4"/>
<dbReference type="Proteomes" id="UP000030693">
    <property type="component" value="Unassembled WGS sequence"/>
</dbReference>
<name>A0A058ZFF4_FONAL</name>
<dbReference type="GeneID" id="20524968"/>
<keyword evidence="3" id="KW-1185">Reference proteome</keyword>
<dbReference type="RefSeq" id="XP_009492364.1">
    <property type="nucleotide sequence ID" value="XM_009494089.1"/>
</dbReference>
<sequence>MEICLAISFFGGGGPMAVCSPNQGFWMQLMSLEASLNSGCLTVSVDDRPRSKKAKAIKAGVVPSPSVADPNDSRHSSFPSTIPEEADPEEGAPVPAGGVATCFTANRLVHETPTSEDLLGTTGVGAIASDI</sequence>
<protein>
    <submittedName>
        <fullName evidence="2">Uncharacterized protein</fullName>
    </submittedName>
</protein>
<feature type="region of interest" description="Disordered" evidence="1">
    <location>
        <begin position="54"/>
        <end position="97"/>
    </location>
</feature>
<reference evidence="2" key="1">
    <citation type="submission" date="2013-04" db="EMBL/GenBank/DDBJ databases">
        <title>The Genome Sequence of Fonticula alba ATCC 38817.</title>
        <authorList>
            <consortium name="The Broad Institute Genomics Platform"/>
            <person name="Russ C."/>
            <person name="Cuomo C."/>
            <person name="Burger G."/>
            <person name="Gray M.W."/>
            <person name="Holland P.W.H."/>
            <person name="King N."/>
            <person name="Lang F.B.F."/>
            <person name="Roger A.J."/>
            <person name="Ruiz-Trillo I."/>
            <person name="Brown M."/>
            <person name="Walker B."/>
            <person name="Young S."/>
            <person name="Zeng Q."/>
            <person name="Gargeya S."/>
            <person name="Fitzgerald M."/>
            <person name="Haas B."/>
            <person name="Abouelleil A."/>
            <person name="Allen A.W."/>
            <person name="Alvarado L."/>
            <person name="Arachchi H.M."/>
            <person name="Berlin A.M."/>
            <person name="Chapman S.B."/>
            <person name="Gainer-Dewar J."/>
            <person name="Goldberg J."/>
            <person name="Griggs A."/>
            <person name="Gujja S."/>
            <person name="Hansen M."/>
            <person name="Howarth C."/>
            <person name="Imamovic A."/>
            <person name="Ireland A."/>
            <person name="Larimer J."/>
            <person name="McCowan C."/>
            <person name="Murphy C."/>
            <person name="Pearson M."/>
            <person name="Poon T.W."/>
            <person name="Priest M."/>
            <person name="Roberts A."/>
            <person name="Saif S."/>
            <person name="Shea T."/>
            <person name="Sisk P."/>
            <person name="Sykes S."/>
            <person name="Wortman J."/>
            <person name="Nusbaum C."/>
            <person name="Birren B."/>
        </authorList>
    </citation>
    <scope>NUCLEOTIDE SEQUENCE [LARGE SCALE GENOMIC DNA]</scope>
    <source>
        <strain evidence="2">ATCC 38817</strain>
    </source>
</reference>
<dbReference type="EMBL" id="KB932201">
    <property type="protein sequence ID" value="KCV72663.1"/>
    <property type="molecule type" value="Genomic_DNA"/>
</dbReference>
<organism evidence="2">
    <name type="scientific">Fonticula alba</name>
    <name type="common">Slime mold</name>
    <dbReference type="NCBI Taxonomy" id="691883"/>
    <lineage>
        <taxon>Eukaryota</taxon>
        <taxon>Rotosphaerida</taxon>
        <taxon>Fonticulaceae</taxon>
        <taxon>Fonticula</taxon>
    </lineage>
</organism>
<accession>A0A058ZFF4</accession>
<proteinExistence type="predicted"/>
<evidence type="ECO:0000256" key="1">
    <source>
        <dbReference type="SAM" id="MobiDB-lite"/>
    </source>
</evidence>
<evidence type="ECO:0000313" key="2">
    <source>
        <dbReference type="EMBL" id="KCV72663.1"/>
    </source>
</evidence>